<dbReference type="Gene3D" id="1.20.81.30">
    <property type="entry name" value="Type II secretion system (T2SS), domain F"/>
    <property type="match status" value="1"/>
</dbReference>
<gene>
    <name evidence="8" type="ORF">PZ740_00470</name>
</gene>
<feature type="transmembrane region" description="Helical" evidence="6">
    <location>
        <begin position="300"/>
        <end position="320"/>
    </location>
</feature>
<dbReference type="PANTHER" id="PTHR35007">
    <property type="entry name" value="INTEGRAL MEMBRANE PROTEIN-RELATED"/>
    <property type="match status" value="1"/>
</dbReference>
<comment type="caution">
    <text evidence="8">The sequence shown here is derived from an EMBL/GenBank/DDBJ whole genome shotgun (WGS) entry which is preliminary data.</text>
</comment>
<dbReference type="PANTHER" id="PTHR35007:SF1">
    <property type="entry name" value="PILUS ASSEMBLY PROTEIN"/>
    <property type="match status" value="1"/>
</dbReference>
<dbReference type="Proteomes" id="UP001301140">
    <property type="component" value="Unassembled WGS sequence"/>
</dbReference>
<feature type="transmembrane region" description="Helical" evidence="6">
    <location>
        <begin position="95"/>
        <end position="113"/>
    </location>
</feature>
<keyword evidence="3 6" id="KW-0812">Transmembrane</keyword>
<keyword evidence="9" id="KW-1185">Reference proteome</keyword>
<comment type="subcellular location">
    <subcellularLocation>
        <location evidence="1">Cell membrane</location>
        <topology evidence="1">Multi-pass membrane protein</topology>
    </subcellularLocation>
</comment>
<dbReference type="EMBL" id="JARGEQ010000001">
    <property type="protein sequence ID" value="MDF1584854.1"/>
    <property type="molecule type" value="Genomic_DNA"/>
</dbReference>
<dbReference type="AlphaFoldDB" id="A0AAP3UZF3"/>
<evidence type="ECO:0000259" key="7">
    <source>
        <dbReference type="Pfam" id="PF00482"/>
    </source>
</evidence>
<protein>
    <submittedName>
        <fullName evidence="8">Type II secretion system F family protein</fullName>
    </submittedName>
</protein>
<dbReference type="GO" id="GO:0005886">
    <property type="term" value="C:plasma membrane"/>
    <property type="evidence" value="ECO:0007669"/>
    <property type="project" value="UniProtKB-SubCell"/>
</dbReference>
<feature type="transmembrane region" description="Helical" evidence="6">
    <location>
        <begin position="6"/>
        <end position="29"/>
    </location>
</feature>
<evidence type="ECO:0000256" key="2">
    <source>
        <dbReference type="ARBA" id="ARBA00022475"/>
    </source>
</evidence>
<feature type="transmembrane region" description="Helical" evidence="6">
    <location>
        <begin position="256"/>
        <end position="280"/>
    </location>
</feature>
<feature type="transmembrane region" description="Helical" evidence="6">
    <location>
        <begin position="119"/>
        <end position="138"/>
    </location>
</feature>
<evidence type="ECO:0000256" key="6">
    <source>
        <dbReference type="SAM" id="Phobius"/>
    </source>
</evidence>
<proteinExistence type="predicted"/>
<organism evidence="8 9">
    <name type="scientific">Marinimicrococcus flavescens</name>
    <dbReference type="NCBI Taxonomy" id="3031815"/>
    <lineage>
        <taxon>Bacteria</taxon>
        <taxon>Pseudomonadati</taxon>
        <taxon>Pseudomonadota</taxon>
        <taxon>Alphaproteobacteria</taxon>
        <taxon>Geminicoccales</taxon>
        <taxon>Geminicoccaceae</taxon>
        <taxon>Marinimicrococcus</taxon>
    </lineage>
</organism>
<keyword evidence="4 6" id="KW-1133">Transmembrane helix</keyword>
<name>A0AAP3UZF3_9PROT</name>
<evidence type="ECO:0000256" key="4">
    <source>
        <dbReference type="ARBA" id="ARBA00022989"/>
    </source>
</evidence>
<feature type="domain" description="Type II secretion system protein GspF" evidence="7">
    <location>
        <begin position="160"/>
        <end position="281"/>
    </location>
</feature>
<evidence type="ECO:0000256" key="3">
    <source>
        <dbReference type="ARBA" id="ARBA00022692"/>
    </source>
</evidence>
<dbReference type="InterPro" id="IPR018076">
    <property type="entry name" value="T2SS_GspF_dom"/>
</dbReference>
<dbReference type="InterPro" id="IPR042094">
    <property type="entry name" value="T2SS_GspF_sf"/>
</dbReference>
<reference evidence="8 9" key="1">
    <citation type="submission" date="2023-03" db="EMBL/GenBank/DDBJ databases">
        <title>YIM 152171 draft genome.</title>
        <authorList>
            <person name="Yang Z."/>
        </authorList>
    </citation>
    <scope>NUCLEOTIDE SEQUENCE [LARGE SCALE GENOMIC DNA]</scope>
    <source>
        <strain evidence="8 9">YIM 152171</strain>
    </source>
</reference>
<keyword evidence="5 6" id="KW-0472">Membrane</keyword>
<evidence type="ECO:0000256" key="5">
    <source>
        <dbReference type="ARBA" id="ARBA00023136"/>
    </source>
</evidence>
<dbReference type="RefSeq" id="WP_327787260.1">
    <property type="nucleotide sequence ID" value="NZ_JARGEQ010000001.1"/>
</dbReference>
<keyword evidence="2" id="KW-1003">Cell membrane</keyword>
<evidence type="ECO:0000313" key="8">
    <source>
        <dbReference type="EMBL" id="MDF1584854.1"/>
    </source>
</evidence>
<evidence type="ECO:0000256" key="1">
    <source>
        <dbReference type="ARBA" id="ARBA00004651"/>
    </source>
</evidence>
<dbReference type="Pfam" id="PF00482">
    <property type="entry name" value="T2SSF"/>
    <property type="match status" value="1"/>
</dbReference>
<accession>A0AAP3UZF3</accession>
<sequence>MPSLQPGTGLILLAVMTMAAMVASFVWVLSGHRELERRRQRLGTLVQRYRPEAAPVARKSLLLDQRHVPRAGNLLARLTGIDTARTDIYPMPWQWVLAAGLILGMILGLYLTLGLGMSVLVGLTVAGAVGVLGPRTVLGSFVRRYEQKLLVQLPDALGMIVRGVRSGIPLGASIGSVAQQGPQPTAAEFARLGDDLHMGIDFDRALFQMAERCGLAEYSFFAVAVGLQSQTGGSLTDTLENLSDVIRKRVALQMRAVALASEARTSAAILVAVPFVAAGAITLLNPDYIGTLFADPRGHYILGGAVLMLGMGVLSMRLLLARMLR</sequence>
<evidence type="ECO:0000313" key="9">
    <source>
        <dbReference type="Proteomes" id="UP001301140"/>
    </source>
</evidence>